<dbReference type="Gene3D" id="3.40.50.720">
    <property type="entry name" value="NAD(P)-binding Rossmann-like Domain"/>
    <property type="match status" value="1"/>
</dbReference>
<dbReference type="Proteomes" id="UP001165587">
    <property type="component" value="Unassembled WGS sequence"/>
</dbReference>
<dbReference type="AlphaFoldDB" id="A0AA41XIA5"/>
<evidence type="ECO:0000313" key="3">
    <source>
        <dbReference type="EMBL" id="MCS5725621.1"/>
    </source>
</evidence>
<sequence>MSELSAHRVIVTGGAGFIGCALSERLAGAVGKWVVIDSLHPQVHEVQERPAALHEAAELVVGDVTDPAVWDAVLADVQPTVVIHLAAETGTAQSLDEATRHAHVNVVGTTVMLDALGRHGIVPERFLLSSSRAVYGEGAWEREGGEVFYPGQRSHAQFEAGQWDFAGARPLPSTAALTVPKPTSVYGATKLAQENILAAWVNARDTALTVLRLQNVYGPGQSLVNSYTGIVSLFSQLARRGESIPIYEDGAITRDFVYIDDVADAFVAALAEQPCTETGARAGVGVGAGTPTFDVGSGVGTTILQLAEAIAAYYSAPAPHITGRYRDGDVRHAECRIDATLGALEWEPRWPLDRGVAGLQEWIGSQL</sequence>
<protein>
    <submittedName>
        <fullName evidence="3">NAD-dependent epimerase/dehydratase family protein</fullName>
    </submittedName>
</protein>
<comment type="caution">
    <text evidence="3">The sequence shown here is derived from an EMBL/GenBank/DDBJ whole genome shotgun (WGS) entry which is preliminary data.</text>
</comment>
<organism evidence="3 4">
    <name type="scientific">Herbiconiux oxytropis</name>
    <dbReference type="NCBI Taxonomy" id="2970915"/>
    <lineage>
        <taxon>Bacteria</taxon>
        <taxon>Bacillati</taxon>
        <taxon>Actinomycetota</taxon>
        <taxon>Actinomycetes</taxon>
        <taxon>Micrococcales</taxon>
        <taxon>Microbacteriaceae</taxon>
        <taxon>Herbiconiux</taxon>
    </lineage>
</organism>
<evidence type="ECO:0000256" key="1">
    <source>
        <dbReference type="ARBA" id="ARBA00007637"/>
    </source>
</evidence>
<dbReference type="EMBL" id="JANLCK010000003">
    <property type="protein sequence ID" value="MCS5725621.1"/>
    <property type="molecule type" value="Genomic_DNA"/>
</dbReference>
<name>A0AA41XIA5_9MICO</name>
<reference evidence="3" key="1">
    <citation type="submission" date="2022-08" db="EMBL/GenBank/DDBJ databases">
        <authorList>
            <person name="Deng Y."/>
            <person name="Han X.-F."/>
            <person name="Zhang Y.-Q."/>
        </authorList>
    </citation>
    <scope>NUCLEOTIDE SEQUENCE</scope>
    <source>
        <strain evidence="3">CPCC 203407</strain>
    </source>
</reference>
<keyword evidence="4" id="KW-1185">Reference proteome</keyword>
<gene>
    <name evidence="3" type="ORF">N1028_06895</name>
</gene>
<dbReference type="SUPFAM" id="SSF51735">
    <property type="entry name" value="NAD(P)-binding Rossmann-fold domains"/>
    <property type="match status" value="1"/>
</dbReference>
<evidence type="ECO:0000313" key="4">
    <source>
        <dbReference type="Proteomes" id="UP001165587"/>
    </source>
</evidence>
<comment type="similarity">
    <text evidence="1">Belongs to the NAD(P)-dependent epimerase/dehydratase family.</text>
</comment>
<proteinExistence type="inferred from homology"/>
<evidence type="ECO:0000259" key="2">
    <source>
        <dbReference type="Pfam" id="PF01370"/>
    </source>
</evidence>
<dbReference type="InterPro" id="IPR036291">
    <property type="entry name" value="NAD(P)-bd_dom_sf"/>
</dbReference>
<accession>A0AA41XIA5</accession>
<dbReference type="PANTHER" id="PTHR43000">
    <property type="entry name" value="DTDP-D-GLUCOSE 4,6-DEHYDRATASE-RELATED"/>
    <property type="match status" value="1"/>
</dbReference>
<feature type="domain" description="NAD-dependent epimerase/dehydratase" evidence="2">
    <location>
        <begin position="9"/>
        <end position="272"/>
    </location>
</feature>
<dbReference type="Pfam" id="PF01370">
    <property type="entry name" value="Epimerase"/>
    <property type="match status" value="1"/>
</dbReference>
<dbReference type="InterPro" id="IPR001509">
    <property type="entry name" value="Epimerase_deHydtase"/>
</dbReference>
<dbReference type="RefSeq" id="WP_259526160.1">
    <property type="nucleotide sequence ID" value="NZ_JANLCK010000003.1"/>
</dbReference>